<dbReference type="Gene3D" id="3.90.1600.10">
    <property type="entry name" value="Palm domain of DNA polymerase"/>
    <property type="match status" value="2"/>
</dbReference>
<evidence type="ECO:0000256" key="1">
    <source>
        <dbReference type="ARBA" id="ARBA00005755"/>
    </source>
</evidence>
<evidence type="ECO:0000313" key="11">
    <source>
        <dbReference type="EMBL" id="AJQ93881.1"/>
    </source>
</evidence>
<dbReference type="InterPro" id="IPR023211">
    <property type="entry name" value="DNA_pol_palm_dom_sf"/>
</dbReference>
<feature type="domain" description="DNA-directed DNA polymerase family B multifunctional" evidence="8">
    <location>
        <begin position="377"/>
        <end position="756"/>
    </location>
</feature>
<comment type="catalytic activity">
    <reaction evidence="6 7">
        <text>DNA(n) + a 2'-deoxyribonucleoside 5'-triphosphate = DNA(n+1) + diphosphate</text>
        <dbReference type="Rhea" id="RHEA:22508"/>
        <dbReference type="Rhea" id="RHEA-COMP:17339"/>
        <dbReference type="Rhea" id="RHEA-COMP:17340"/>
        <dbReference type="ChEBI" id="CHEBI:33019"/>
        <dbReference type="ChEBI" id="CHEBI:61560"/>
        <dbReference type="ChEBI" id="CHEBI:173112"/>
        <dbReference type="EC" id="2.7.7.7"/>
    </reaction>
</comment>
<dbReference type="Pfam" id="PF22587">
    <property type="entry name" value="DNApolII_insertion"/>
    <property type="match status" value="1"/>
</dbReference>
<dbReference type="Pfam" id="PF03104">
    <property type="entry name" value="DNA_pol_B_exo1"/>
    <property type="match status" value="1"/>
</dbReference>
<dbReference type="InterPro" id="IPR006134">
    <property type="entry name" value="DNA-dir_DNA_pol_B_multi_dom"/>
</dbReference>
<keyword evidence="3 7" id="KW-0548">Nucleotidyltransferase</keyword>
<dbReference type="GO" id="GO:0000166">
    <property type="term" value="F:nucleotide binding"/>
    <property type="evidence" value="ECO:0007669"/>
    <property type="project" value="InterPro"/>
</dbReference>
<reference evidence="11 12" key="1">
    <citation type="submission" date="2014-01" db="EMBL/GenBank/DDBJ databases">
        <title>Full genme sequencing of cellulolytic bacterium Gynuella sunshinyii YC6258T gen. nov., sp. nov.</title>
        <authorList>
            <person name="Khan H."/>
            <person name="Chung E.J."/>
            <person name="Chung Y.R."/>
        </authorList>
    </citation>
    <scope>NUCLEOTIDE SEQUENCE [LARGE SCALE GENOMIC DNA]</scope>
    <source>
        <strain evidence="11 12">YC6258</strain>
    </source>
</reference>
<dbReference type="Gene3D" id="3.30.420.10">
    <property type="entry name" value="Ribonuclease H-like superfamily/Ribonuclease H"/>
    <property type="match status" value="1"/>
</dbReference>
<dbReference type="SMART" id="SM00486">
    <property type="entry name" value="POLBc"/>
    <property type="match status" value="1"/>
</dbReference>
<evidence type="ECO:0000313" key="12">
    <source>
        <dbReference type="Proteomes" id="UP000032266"/>
    </source>
</evidence>
<accession>A0A0C5VHY6</accession>
<dbReference type="OrthoDB" id="5807460at2"/>
<dbReference type="InterPro" id="IPR042087">
    <property type="entry name" value="DNA_pol_B_thumb"/>
</dbReference>
<keyword evidence="2 7" id="KW-0808">Transferase</keyword>
<proteinExistence type="inferred from homology"/>
<evidence type="ECO:0000256" key="7">
    <source>
        <dbReference type="RuleBase" id="RU000442"/>
    </source>
</evidence>
<dbReference type="Gene3D" id="1.10.132.60">
    <property type="entry name" value="DNA polymerase family B, C-terminal domain"/>
    <property type="match status" value="1"/>
</dbReference>
<dbReference type="Pfam" id="PF00136">
    <property type="entry name" value="DNA_pol_B"/>
    <property type="match status" value="1"/>
</dbReference>
<evidence type="ECO:0000259" key="10">
    <source>
        <dbReference type="Pfam" id="PF22587"/>
    </source>
</evidence>
<dbReference type="PANTHER" id="PTHR10322">
    <property type="entry name" value="DNA POLYMERASE CATALYTIC SUBUNIT"/>
    <property type="match status" value="1"/>
</dbReference>
<dbReference type="Gene3D" id="3.30.70.2250">
    <property type="match status" value="1"/>
</dbReference>
<dbReference type="SUPFAM" id="SSF53098">
    <property type="entry name" value="Ribonuclease H-like"/>
    <property type="match status" value="1"/>
</dbReference>
<dbReference type="GO" id="GO:0003677">
    <property type="term" value="F:DNA binding"/>
    <property type="evidence" value="ECO:0007669"/>
    <property type="project" value="UniProtKB-KW"/>
</dbReference>
<dbReference type="InterPro" id="IPR036397">
    <property type="entry name" value="RNaseH_sf"/>
</dbReference>
<dbReference type="PROSITE" id="PS00116">
    <property type="entry name" value="DNA_POLYMERASE_B"/>
    <property type="match status" value="1"/>
</dbReference>
<dbReference type="AlphaFoldDB" id="A0A0C5VHY6"/>
<dbReference type="HOGENOM" id="CLU_018487_0_0_6"/>
<dbReference type="Proteomes" id="UP000032266">
    <property type="component" value="Chromosome"/>
</dbReference>
<dbReference type="InterPro" id="IPR055208">
    <property type="entry name" value="PolB_insertion"/>
</dbReference>
<dbReference type="STRING" id="1445510.YC6258_01837"/>
<dbReference type="InterPro" id="IPR017964">
    <property type="entry name" value="DNA-dir_DNA_pol_B_CS"/>
</dbReference>
<dbReference type="PATRIC" id="fig|1445510.3.peg.1800"/>
<dbReference type="GO" id="GO:0008296">
    <property type="term" value="F:3'-5'-DNA exonuclease activity"/>
    <property type="evidence" value="ECO:0007669"/>
    <property type="project" value="TreeGrafter"/>
</dbReference>
<dbReference type="EC" id="2.7.7.7" evidence="7"/>
<dbReference type="GO" id="GO:0009432">
    <property type="term" value="P:SOS response"/>
    <property type="evidence" value="ECO:0007669"/>
    <property type="project" value="TreeGrafter"/>
</dbReference>
<evidence type="ECO:0000256" key="2">
    <source>
        <dbReference type="ARBA" id="ARBA00022679"/>
    </source>
</evidence>
<dbReference type="InterPro" id="IPR050240">
    <property type="entry name" value="DNA_pol_type-B"/>
</dbReference>
<evidence type="ECO:0000256" key="6">
    <source>
        <dbReference type="ARBA" id="ARBA00049244"/>
    </source>
</evidence>
<evidence type="ECO:0000256" key="3">
    <source>
        <dbReference type="ARBA" id="ARBA00022695"/>
    </source>
</evidence>
<keyword evidence="7" id="KW-0235">DNA replication</keyword>
<feature type="domain" description="DNA polymerase II insertion" evidence="10">
    <location>
        <begin position="44"/>
        <end position="105"/>
    </location>
</feature>
<keyword evidence="12" id="KW-1185">Reference proteome</keyword>
<evidence type="ECO:0000259" key="8">
    <source>
        <dbReference type="Pfam" id="PF00136"/>
    </source>
</evidence>
<dbReference type="SUPFAM" id="SSF56672">
    <property type="entry name" value="DNA/RNA polymerases"/>
    <property type="match status" value="1"/>
</dbReference>
<feature type="domain" description="DNA-directed DNA polymerase family B exonuclease" evidence="9">
    <location>
        <begin position="134"/>
        <end position="298"/>
    </location>
</feature>
<dbReference type="InterPro" id="IPR043502">
    <property type="entry name" value="DNA/RNA_pol_sf"/>
</dbReference>
<dbReference type="CDD" id="cd05537">
    <property type="entry name" value="POLBc_Pol_II"/>
    <property type="match status" value="1"/>
</dbReference>
<sequence>MPDQVNGFVLTRELIYQGDSQTLRFWLKPRDGTCQPLDITAEASVGFIRSEDIDRVKGVLRQQSFEADIRTLKLKDFNQQPMAGLYCRQWAQLRKITRALAKKGIRVWEDDIHPGDRYLMERFITAGVDVRWQERKVVLRPMEVRPEFDVLSLDIETSFWEPGTLPELYSIALASRKRQWVGWVRQQAQQQCSHGDAQAYDTVEQLFRAFLDQIEQINPDIIVGWNVVNFDLRILQQWADKLGLDFVIGRDQQMIRWFQPFDHRDQWRCDISGRVVLDGIDSLRTAFYQFDSYALDAVANEVLGRGKLLAGDHRAEAIEQLYREDTDQLVAYNLEDCVLVLDIFDQLKLLDFLVERSYLTGLSLDRIGGSAAAFSHLYLPRLHRNGYVAPSVGSQVLNFHSPGGYVMDSVPGIYQNVLVLDFKSLYPSIIQTFCVDPYGMAEALAGLSNDPLEGFDGALFDRQRHILPGLIRDLSARRDQAKLQKNQPLSQAIKIIMNSFYGILGSHLCRFYDPRLSSSITKRGHQILQQSKQWIEQMGYQVIYGDTDSVFVWIEKEVDHDQAMSIGKQLAHDLNLRWQQELLKRYQLDSYLEIQFETHYLRFLMPTIRGENTGSKKRYAGMIVDDQQQPKLVFKGLESVRSDWTALAKIFQQNLYRKVFLKQDYRQYVSEFVQSLFAGQSDDLLVYRRRLRKPVEQYQKNVPPHVQAARLWQQHYPNRRINRIEYVMTVNGVEPVEFQQSALDYDFYLEKQVRPIAEAIFMFTGDSFADLTEKQMPLL</sequence>
<keyword evidence="5 7" id="KW-0238">DNA-binding</keyword>
<keyword evidence="4 7" id="KW-0239">DNA-directed DNA polymerase</keyword>
<dbReference type="GO" id="GO:0003887">
    <property type="term" value="F:DNA-directed DNA polymerase activity"/>
    <property type="evidence" value="ECO:0007669"/>
    <property type="project" value="UniProtKB-KW"/>
</dbReference>
<evidence type="ECO:0000256" key="4">
    <source>
        <dbReference type="ARBA" id="ARBA00022932"/>
    </source>
</evidence>
<dbReference type="PANTHER" id="PTHR10322:SF23">
    <property type="entry name" value="DNA POLYMERASE DELTA CATALYTIC SUBUNIT"/>
    <property type="match status" value="1"/>
</dbReference>
<protein>
    <recommendedName>
        <fullName evidence="7">DNA polymerase</fullName>
        <ecNumber evidence="7">2.7.7.7</ecNumber>
    </recommendedName>
</protein>
<dbReference type="InterPro" id="IPR012337">
    <property type="entry name" value="RNaseH-like_sf"/>
</dbReference>
<dbReference type="InterPro" id="IPR006133">
    <property type="entry name" value="DNA-dir_DNA_pol_B_exonuc"/>
</dbReference>
<dbReference type="RefSeq" id="WP_044616540.1">
    <property type="nucleotide sequence ID" value="NZ_CP007142.1"/>
</dbReference>
<comment type="similarity">
    <text evidence="1 7">Belongs to the DNA polymerase type-B family.</text>
</comment>
<dbReference type="KEGG" id="gsn:YC6258_01837"/>
<gene>
    <name evidence="11" type="ORF">YC6258_01837</name>
</gene>
<dbReference type="GO" id="GO:0045004">
    <property type="term" value="P:DNA replication proofreading"/>
    <property type="evidence" value="ECO:0007669"/>
    <property type="project" value="TreeGrafter"/>
</dbReference>
<evidence type="ECO:0000256" key="5">
    <source>
        <dbReference type="ARBA" id="ARBA00023125"/>
    </source>
</evidence>
<dbReference type="PRINTS" id="PR00106">
    <property type="entry name" value="DNAPOLB"/>
</dbReference>
<dbReference type="EMBL" id="CP007142">
    <property type="protein sequence ID" value="AJQ93881.1"/>
    <property type="molecule type" value="Genomic_DNA"/>
</dbReference>
<dbReference type="InterPro" id="IPR006172">
    <property type="entry name" value="DNA-dir_DNA_pol_B"/>
</dbReference>
<evidence type="ECO:0000259" key="9">
    <source>
        <dbReference type="Pfam" id="PF03104"/>
    </source>
</evidence>
<dbReference type="NCBIfam" id="NF004421">
    <property type="entry name" value="PRK05762.1-2"/>
    <property type="match status" value="1"/>
</dbReference>
<organism evidence="11 12">
    <name type="scientific">Gynuella sunshinyii YC6258</name>
    <dbReference type="NCBI Taxonomy" id="1445510"/>
    <lineage>
        <taxon>Bacteria</taxon>
        <taxon>Pseudomonadati</taxon>
        <taxon>Pseudomonadota</taxon>
        <taxon>Gammaproteobacteria</taxon>
        <taxon>Oceanospirillales</taxon>
        <taxon>Saccharospirillaceae</taxon>
        <taxon>Gynuella</taxon>
    </lineage>
</organism>
<name>A0A0C5VHY6_9GAMM</name>
<dbReference type="FunFam" id="3.90.1600.10:FF:000030">
    <property type="entry name" value="DNA polymerase II"/>
    <property type="match status" value="1"/>
</dbReference>